<evidence type="ECO:0000256" key="1">
    <source>
        <dbReference type="ARBA" id="ARBA00004141"/>
    </source>
</evidence>
<feature type="transmembrane region" description="Helical" evidence="5">
    <location>
        <begin position="164"/>
        <end position="181"/>
    </location>
</feature>
<evidence type="ECO:0000313" key="8">
    <source>
        <dbReference type="EMBL" id="PAA75098.1"/>
    </source>
</evidence>
<proteinExistence type="predicted"/>
<dbReference type="EMBL" id="NIVC01000903">
    <property type="protein sequence ID" value="PAA75098.1"/>
    <property type="molecule type" value="Genomic_DNA"/>
</dbReference>
<dbReference type="GO" id="GO:0008289">
    <property type="term" value="F:lipid binding"/>
    <property type="evidence" value="ECO:0007669"/>
    <property type="project" value="InterPro"/>
</dbReference>
<dbReference type="STRING" id="282301.A0A267FMR7"/>
<feature type="transmembrane region" description="Helical" evidence="5">
    <location>
        <begin position="62"/>
        <end position="81"/>
    </location>
</feature>
<dbReference type="PANTHER" id="PTHR46121:SF4">
    <property type="entry name" value="STEROIDOGENIC ACUTE REGULATORY PROTEIN-LIKE"/>
    <property type="match status" value="1"/>
</dbReference>
<evidence type="ECO:0000256" key="2">
    <source>
        <dbReference type="ARBA" id="ARBA00022692"/>
    </source>
</evidence>
<dbReference type="InterPro" id="IPR000799">
    <property type="entry name" value="StAR-like"/>
</dbReference>
<gene>
    <name evidence="8" type="ORF">BOX15_Mlig032259g1</name>
</gene>
<dbReference type="InterPro" id="IPR019498">
    <property type="entry name" value="MENTAL"/>
</dbReference>
<feature type="domain" description="MENTAL" evidence="7">
    <location>
        <begin position="56"/>
        <end position="229"/>
    </location>
</feature>
<dbReference type="OrthoDB" id="74575at2759"/>
<keyword evidence="3 5" id="KW-0472">Membrane</keyword>
<dbReference type="GO" id="GO:0005765">
    <property type="term" value="C:lysosomal membrane"/>
    <property type="evidence" value="ECO:0007669"/>
    <property type="project" value="TreeGrafter"/>
</dbReference>
<feature type="region of interest" description="Disordered" evidence="4">
    <location>
        <begin position="230"/>
        <end position="249"/>
    </location>
</feature>
<evidence type="ECO:0000256" key="4">
    <source>
        <dbReference type="SAM" id="MobiDB-lite"/>
    </source>
</evidence>
<dbReference type="InterPro" id="IPR002913">
    <property type="entry name" value="START_lipid-bd_dom"/>
</dbReference>
<dbReference type="PROSITE" id="PS50848">
    <property type="entry name" value="START"/>
    <property type="match status" value="1"/>
</dbReference>
<keyword evidence="9" id="KW-1185">Reference proteome</keyword>
<dbReference type="Gene3D" id="3.30.530.20">
    <property type="match status" value="1"/>
</dbReference>
<dbReference type="GO" id="GO:0031902">
    <property type="term" value="C:late endosome membrane"/>
    <property type="evidence" value="ECO:0007669"/>
    <property type="project" value="TreeGrafter"/>
</dbReference>
<dbReference type="AlphaFoldDB" id="A0A267FMR7"/>
<evidence type="ECO:0000313" key="9">
    <source>
        <dbReference type="Proteomes" id="UP000215902"/>
    </source>
</evidence>
<feature type="transmembrane region" description="Helical" evidence="5">
    <location>
        <begin position="133"/>
        <end position="152"/>
    </location>
</feature>
<organism evidence="8 9">
    <name type="scientific">Macrostomum lignano</name>
    <dbReference type="NCBI Taxonomy" id="282301"/>
    <lineage>
        <taxon>Eukaryota</taxon>
        <taxon>Metazoa</taxon>
        <taxon>Spiralia</taxon>
        <taxon>Lophotrochozoa</taxon>
        <taxon>Platyhelminthes</taxon>
        <taxon>Rhabditophora</taxon>
        <taxon>Macrostomorpha</taxon>
        <taxon>Macrostomida</taxon>
        <taxon>Macrostomidae</taxon>
        <taxon>Macrostomum</taxon>
    </lineage>
</organism>
<keyword evidence="2 5" id="KW-0812">Transmembrane</keyword>
<keyword evidence="5" id="KW-1133">Transmembrane helix</keyword>
<feature type="domain" description="START" evidence="6">
    <location>
        <begin position="276"/>
        <end position="471"/>
    </location>
</feature>
<dbReference type="Pfam" id="PF10457">
    <property type="entry name" value="MENTAL"/>
    <property type="match status" value="1"/>
</dbReference>
<evidence type="ECO:0000259" key="7">
    <source>
        <dbReference type="PROSITE" id="PS51439"/>
    </source>
</evidence>
<evidence type="ECO:0000259" key="6">
    <source>
        <dbReference type="PROSITE" id="PS50848"/>
    </source>
</evidence>
<dbReference type="Pfam" id="PF01852">
    <property type="entry name" value="START"/>
    <property type="match status" value="1"/>
</dbReference>
<dbReference type="Proteomes" id="UP000215902">
    <property type="component" value="Unassembled WGS sequence"/>
</dbReference>
<dbReference type="SMART" id="SM00234">
    <property type="entry name" value="START"/>
    <property type="match status" value="1"/>
</dbReference>
<dbReference type="PANTHER" id="PTHR46121">
    <property type="entry name" value="STEROIDOGENIC ACUTE REGULATORY PROTEIN-LIKE"/>
    <property type="match status" value="1"/>
</dbReference>
<protein>
    <recommendedName>
        <fullName evidence="10">START domain-containing protein</fullName>
    </recommendedName>
</protein>
<dbReference type="PROSITE" id="PS51439">
    <property type="entry name" value="MENTAL"/>
    <property type="match status" value="1"/>
</dbReference>
<dbReference type="SUPFAM" id="SSF55961">
    <property type="entry name" value="Bet v1-like"/>
    <property type="match status" value="1"/>
</dbReference>
<dbReference type="InterPro" id="IPR051869">
    <property type="entry name" value="STARD3"/>
</dbReference>
<evidence type="ECO:0008006" key="10">
    <source>
        <dbReference type="Google" id="ProtNLM"/>
    </source>
</evidence>
<dbReference type="PRINTS" id="PR00978">
    <property type="entry name" value="STARPROTEIN"/>
</dbReference>
<evidence type="ECO:0000256" key="5">
    <source>
        <dbReference type="SAM" id="Phobius"/>
    </source>
</evidence>
<dbReference type="InterPro" id="IPR023393">
    <property type="entry name" value="START-like_dom_sf"/>
</dbReference>
<comment type="subcellular location">
    <subcellularLocation>
        <location evidence="1">Membrane</location>
        <topology evidence="1">Multi-pass membrane protein</topology>
    </subcellularLocation>
</comment>
<comment type="caution">
    <text evidence="8">The sequence shown here is derived from an EMBL/GenBank/DDBJ whole genome shotgun (WGS) entry which is preliminary data.</text>
</comment>
<sequence>MQTSATAVTEFQLPASSASLSVNAVTVDEVHAPSSNSATGMEATAASVDSGRHSKIGTLRRAFCLLVLFDLIFTCILWIFYTKYLGLDLGKAIRDQVLHYQFTSSVFDLVGVSLVRFILLEVFYAALRLQSPWVVAVTTAFSTAFIIVKIILYDYDHGHSVFDYLLPIMSLVLVWIETFLLDCKVLPKERADEQLNERSPLLSGGRSSSVTAEYVYGGGLRHSFVPSEGFVTPESSPNNSDNEDDGAAANSQVAASSLLSIEERHRLALRASRLADESWQALEDAGWRCVHDRPPVRVLSQRSRHRPSGKAWRLETRLPISADRAFREIWDRVDRQADWNPTVQFSRLLLRLDSDTAIVHNATAEAGGGLIKARDFVTLCVRRSRENGIRYTGGVSIETGLMPKMDGYTRGENHPGCIACIPDGPGACQLVWIVDSDIKGWVPTRVIDQAMTSVMTQLGASLQSHASRIAQKEGLSPAV</sequence>
<dbReference type="GO" id="GO:0005789">
    <property type="term" value="C:endoplasmic reticulum membrane"/>
    <property type="evidence" value="ECO:0007669"/>
    <property type="project" value="TreeGrafter"/>
</dbReference>
<evidence type="ECO:0000256" key="3">
    <source>
        <dbReference type="ARBA" id="ARBA00023136"/>
    </source>
</evidence>
<accession>A0A267FMR7</accession>
<name>A0A267FMR7_9PLAT</name>
<feature type="transmembrane region" description="Helical" evidence="5">
    <location>
        <begin position="101"/>
        <end position="126"/>
    </location>
</feature>
<dbReference type="GO" id="GO:0140284">
    <property type="term" value="C:endoplasmic reticulum-endosome membrane contact site"/>
    <property type="evidence" value="ECO:0007669"/>
    <property type="project" value="TreeGrafter"/>
</dbReference>
<dbReference type="GO" id="GO:0099044">
    <property type="term" value="P:vesicle tethering to endoplasmic reticulum"/>
    <property type="evidence" value="ECO:0007669"/>
    <property type="project" value="TreeGrafter"/>
</dbReference>
<reference evidence="8 9" key="1">
    <citation type="submission" date="2017-06" db="EMBL/GenBank/DDBJ databases">
        <title>A platform for efficient transgenesis in Macrostomum lignano, a flatworm model organism for stem cell research.</title>
        <authorList>
            <person name="Berezikov E."/>
        </authorList>
    </citation>
    <scope>NUCLEOTIDE SEQUENCE [LARGE SCALE GENOMIC DNA]</scope>
    <source>
        <strain evidence="8">DV1</strain>
        <tissue evidence="8">Whole organism</tissue>
    </source>
</reference>